<keyword evidence="7" id="KW-0479">Metal-binding</keyword>
<name>A0AA39Y3B1_9PEZI</name>
<evidence type="ECO:0000256" key="12">
    <source>
        <dbReference type="ARBA" id="ARBA00023204"/>
    </source>
</evidence>
<dbReference type="GO" id="GO:0016887">
    <property type="term" value="F:ATP hydrolysis activity"/>
    <property type="evidence" value="ECO:0007669"/>
    <property type="project" value="InterPro"/>
</dbReference>
<feature type="coiled-coil region" evidence="15">
    <location>
        <begin position="427"/>
        <end position="561"/>
    </location>
</feature>
<keyword evidence="10" id="KW-0862">Zinc</keyword>
<evidence type="ECO:0000256" key="11">
    <source>
        <dbReference type="ARBA" id="ARBA00023054"/>
    </source>
</evidence>
<evidence type="ECO:0000259" key="16">
    <source>
        <dbReference type="Pfam" id="PF13476"/>
    </source>
</evidence>
<sequence>MRTRLARVLRGRRHVSASTRRSRALLTAARSYIDKLSILGVRSFDNRVSETIQFYSPLTLIVGFNGSGKTTIIECLKYATTGELPPNSDRGRSFIHDPNLCGEKEVLAQVKMSFKSTSGVKMVSTRSLQMTVKKSGSRFNRTVKALEGQLLMVKDGERTAISSRVAELNQIMPQYLGISSAILEYVIFCHQEDSMWPMSEPSVLKKRFDEIFEALKYTKAIDNIKILQKRYKEELGRLKIIEQHSKEDKDRGERAEQRMNELYNDIDKLRAKTDELEERCKEAADRSREAWDHAAKFQNIVSKLEGKRVEAAATETNVKELQDHIEEMTDTDQELQEHLDKYEERVQLYEQDREEKVQRYNEIAQAIKDNRSSIGAKQTEIGKHEANKATYDRHTKTRETLIKETANRHGIRGFDLEINDEQVQDFMDRISRLAKEQQGALERARKQKHQELQAANDELRRVNNRKAALETNKNNHKTQIAINERKLSELQEEINKIDVDEGSKATLELSLEDITRRLNKAKEDSVAGKWDEKLRDANGQMRDIDDQKEKLDAEMVDAMRRAGDSAQLDYVRKQLKEKQTSLATNTGVHRQQISKIIGETWEPSTLEANFSKTLHQRSEEVREAELQRNGTTRELEQAQFKLTTAKNELSKKRVELKQCEERVSAELSEGESLEDFPEALATATQSFEVARSDATSFGHMGKFYESCKNTFEEHNMCQLCYRPFRKDDEKAKFRRRLDAKIQEAINQNYQETLQEYQTDLEKLRAVQPFYDTWKRLGKTEIPELETSCRGLESRRDDLLRVIEDQDQRVNERQEAKRDADFLSGDINSIIQDHKAICAFEEEIKELSAKQEQAGASRGVEKIQDDLKEINDRSKNVKVTLAQLTAEKERSREQISRLELESKDISGKVTSAGYALREKNSLLSQVQDLRSQNGSHRESMRQTDQDLQELIPEVEQAQAKYNAIEQRGAQKEEELQSTHQKISDSLRNLRQANGEIVAYLESGGPGLLTKARREFDSLQEARRQLEDEQRQITAEVKKIDDQLRNHAETKRAINDNLRYRSGLKKLEQVRKEVEELEANNAEVDKDRYEREAGKWQQERNRLSAEQASIVGEIRSKDDQLKQLLDEWDTDYKDAAKNYKEAHIKVETTKAAVEDLSRYGGALDKAVVKYHSLKLEEINRIIEELWKKTYQGTDVDTIMIRSENETTSKQRSYNYRVVMVKQDAELDMRGRCSAGQKVLASIIIRLALAECFGVNCGLIALDEPTTNLDRDNIRALAESLAEIIRVRRQQSNFQLIVITHDEEFLRYMQCADFSDYYYRVSRNEKQKSTIEKQSIAEVL</sequence>
<dbReference type="GO" id="GO:0030870">
    <property type="term" value="C:Mre11 complex"/>
    <property type="evidence" value="ECO:0007669"/>
    <property type="project" value="InterPro"/>
</dbReference>
<feature type="coiled-coil region" evidence="15">
    <location>
        <begin position="859"/>
        <end position="900"/>
    </location>
</feature>
<keyword evidence="13" id="KW-0539">Nucleus</keyword>
<dbReference type="GO" id="GO:0000722">
    <property type="term" value="P:telomere maintenance via recombination"/>
    <property type="evidence" value="ECO:0007669"/>
    <property type="project" value="TreeGrafter"/>
</dbReference>
<dbReference type="Pfam" id="PF13476">
    <property type="entry name" value="AAA_23"/>
    <property type="match status" value="1"/>
</dbReference>
<dbReference type="InterPro" id="IPR027417">
    <property type="entry name" value="P-loop_NTPase"/>
</dbReference>
<proteinExistence type="inferred from homology"/>
<comment type="caution">
    <text evidence="17">The sequence shown here is derived from an EMBL/GenBank/DDBJ whole genome shotgun (WGS) entry which is preliminary data.</text>
</comment>
<evidence type="ECO:0000256" key="4">
    <source>
        <dbReference type="ARBA" id="ARBA00009439"/>
    </source>
</evidence>
<evidence type="ECO:0000256" key="6">
    <source>
        <dbReference type="ARBA" id="ARBA00022454"/>
    </source>
</evidence>
<dbReference type="GO" id="GO:0070192">
    <property type="term" value="P:chromosome organization involved in meiotic cell cycle"/>
    <property type="evidence" value="ECO:0007669"/>
    <property type="project" value="TreeGrafter"/>
</dbReference>
<dbReference type="SUPFAM" id="SSF52540">
    <property type="entry name" value="P-loop containing nucleoside triphosphate hydrolases"/>
    <property type="match status" value="2"/>
</dbReference>
<evidence type="ECO:0000256" key="1">
    <source>
        <dbReference type="ARBA" id="ARBA00001947"/>
    </source>
</evidence>
<dbReference type="PANTHER" id="PTHR18867:SF12">
    <property type="entry name" value="DNA REPAIR PROTEIN RAD50"/>
    <property type="match status" value="1"/>
</dbReference>
<evidence type="ECO:0000256" key="14">
    <source>
        <dbReference type="ARBA" id="ARBA00049360"/>
    </source>
</evidence>
<dbReference type="GO" id="GO:0000794">
    <property type="term" value="C:condensed nuclear chromosome"/>
    <property type="evidence" value="ECO:0007669"/>
    <property type="project" value="TreeGrafter"/>
</dbReference>
<evidence type="ECO:0000256" key="9">
    <source>
        <dbReference type="ARBA" id="ARBA00022801"/>
    </source>
</evidence>
<keyword evidence="11 15" id="KW-0175">Coiled coil</keyword>
<comment type="cofactor">
    <cofactor evidence="1">
        <name>Zn(2+)</name>
        <dbReference type="ChEBI" id="CHEBI:29105"/>
    </cofactor>
</comment>
<organism evidence="17 18">
    <name type="scientific">Lasiodiplodia hormozganensis</name>
    <dbReference type="NCBI Taxonomy" id="869390"/>
    <lineage>
        <taxon>Eukaryota</taxon>
        <taxon>Fungi</taxon>
        <taxon>Dikarya</taxon>
        <taxon>Ascomycota</taxon>
        <taxon>Pezizomycotina</taxon>
        <taxon>Dothideomycetes</taxon>
        <taxon>Dothideomycetes incertae sedis</taxon>
        <taxon>Botryosphaeriales</taxon>
        <taxon>Botryosphaeriaceae</taxon>
        <taxon>Lasiodiplodia</taxon>
    </lineage>
</organism>
<dbReference type="GO" id="GO:0043047">
    <property type="term" value="F:single-stranded telomeric DNA binding"/>
    <property type="evidence" value="ECO:0007669"/>
    <property type="project" value="TreeGrafter"/>
</dbReference>
<feature type="coiled-coil region" evidence="15">
    <location>
        <begin position="946"/>
        <end position="1104"/>
    </location>
</feature>
<protein>
    <recommendedName>
        <fullName evidence="5">DNA repair protein RAD50</fullName>
    </recommendedName>
</protein>
<keyword evidence="8" id="KW-0227">DNA damage</keyword>
<keyword evidence="18" id="KW-1185">Reference proteome</keyword>
<evidence type="ECO:0000313" key="18">
    <source>
        <dbReference type="Proteomes" id="UP001175001"/>
    </source>
</evidence>
<evidence type="ECO:0000256" key="5">
    <source>
        <dbReference type="ARBA" id="ARBA00017893"/>
    </source>
</evidence>
<dbReference type="Gene3D" id="1.10.287.1490">
    <property type="match status" value="1"/>
</dbReference>
<evidence type="ECO:0000256" key="7">
    <source>
        <dbReference type="ARBA" id="ARBA00022723"/>
    </source>
</evidence>
<evidence type="ECO:0000256" key="13">
    <source>
        <dbReference type="ARBA" id="ARBA00023242"/>
    </source>
</evidence>
<dbReference type="FunFam" id="3.40.50.300:FF:000947">
    <property type="entry name" value="DNA repair protein RAD50"/>
    <property type="match status" value="1"/>
</dbReference>
<accession>A0AA39Y3B1</accession>
<dbReference type="GO" id="GO:0003691">
    <property type="term" value="F:double-stranded telomeric DNA binding"/>
    <property type="evidence" value="ECO:0007669"/>
    <property type="project" value="TreeGrafter"/>
</dbReference>
<dbReference type="FunFam" id="3.40.50.300:FF:001195">
    <property type="entry name" value="DNA repair protein rad50"/>
    <property type="match status" value="1"/>
</dbReference>
<reference evidence="17" key="1">
    <citation type="submission" date="2023-06" db="EMBL/GenBank/DDBJ databases">
        <title>Multi-omics analyses reveal the molecular pathogenesis toolkit of Lasiodiplodia hormozganensis, a cross-kingdom pathogen.</title>
        <authorList>
            <person name="Felix C."/>
            <person name="Meneses R."/>
            <person name="Goncalves M.F.M."/>
            <person name="Tilleman L."/>
            <person name="Duarte A.S."/>
            <person name="Jorrin-Novo J.V."/>
            <person name="Van De Peer Y."/>
            <person name="Deforce D."/>
            <person name="Van Nieuwerburgh F."/>
            <person name="Esteves A.C."/>
            <person name="Alves A."/>
        </authorList>
    </citation>
    <scope>NUCLEOTIDE SEQUENCE</scope>
    <source>
        <strain evidence="17">CBS 339.90</strain>
    </source>
</reference>
<comment type="subcellular location">
    <subcellularLocation>
        <location evidence="3">Chromosome</location>
    </subcellularLocation>
    <subcellularLocation>
        <location evidence="2">Nucleus</location>
    </subcellularLocation>
</comment>
<gene>
    <name evidence="17" type="primary">RAD50</name>
    <name evidence="17" type="ORF">DIS24_g8391</name>
</gene>
<feature type="coiled-coil region" evidence="15">
    <location>
        <begin position="252"/>
        <end position="359"/>
    </location>
</feature>
<dbReference type="GO" id="GO:0046872">
    <property type="term" value="F:metal ion binding"/>
    <property type="evidence" value="ECO:0007669"/>
    <property type="project" value="UniProtKB-KW"/>
</dbReference>
<comment type="catalytic activity">
    <reaction evidence="14">
        <text>ATP + H2O = ADP + phosphate + H(+)</text>
        <dbReference type="Rhea" id="RHEA:13065"/>
        <dbReference type="ChEBI" id="CHEBI:15377"/>
        <dbReference type="ChEBI" id="CHEBI:15378"/>
        <dbReference type="ChEBI" id="CHEBI:30616"/>
        <dbReference type="ChEBI" id="CHEBI:43474"/>
        <dbReference type="ChEBI" id="CHEBI:456216"/>
    </reaction>
</comment>
<feature type="coiled-coil region" evidence="15">
    <location>
        <begin position="739"/>
        <end position="766"/>
    </location>
</feature>
<dbReference type="GO" id="GO:0007004">
    <property type="term" value="P:telomere maintenance via telomerase"/>
    <property type="evidence" value="ECO:0007669"/>
    <property type="project" value="TreeGrafter"/>
</dbReference>
<feature type="domain" description="Rad50/SbcC-type AAA" evidence="16">
    <location>
        <begin position="35"/>
        <end position="277"/>
    </location>
</feature>
<keyword evidence="6" id="KW-0158">Chromosome</keyword>
<evidence type="ECO:0000256" key="2">
    <source>
        <dbReference type="ARBA" id="ARBA00004123"/>
    </source>
</evidence>
<dbReference type="Pfam" id="PF13558">
    <property type="entry name" value="SbcC_Walker_B"/>
    <property type="match status" value="1"/>
</dbReference>
<evidence type="ECO:0000256" key="8">
    <source>
        <dbReference type="ARBA" id="ARBA00022763"/>
    </source>
</evidence>
<comment type="similarity">
    <text evidence="4">Belongs to the SMC family. RAD50 subfamily.</text>
</comment>
<dbReference type="PANTHER" id="PTHR18867">
    <property type="entry name" value="RAD50"/>
    <property type="match status" value="1"/>
</dbReference>
<evidence type="ECO:0000256" key="15">
    <source>
        <dbReference type="SAM" id="Coils"/>
    </source>
</evidence>
<keyword evidence="9" id="KW-0378">Hydrolase</keyword>
<keyword evidence="12" id="KW-0234">DNA repair</keyword>
<dbReference type="InterPro" id="IPR004584">
    <property type="entry name" value="Rad50_eukaryotes"/>
</dbReference>
<dbReference type="GO" id="GO:0051880">
    <property type="term" value="F:G-quadruplex DNA binding"/>
    <property type="evidence" value="ECO:0007669"/>
    <property type="project" value="TreeGrafter"/>
</dbReference>
<evidence type="ECO:0000313" key="17">
    <source>
        <dbReference type="EMBL" id="KAK0644949.1"/>
    </source>
</evidence>
<feature type="coiled-coil region" evidence="15">
    <location>
        <begin position="621"/>
        <end position="662"/>
    </location>
</feature>
<dbReference type="GO" id="GO:0006302">
    <property type="term" value="P:double-strand break repair"/>
    <property type="evidence" value="ECO:0007669"/>
    <property type="project" value="InterPro"/>
</dbReference>
<evidence type="ECO:0000256" key="3">
    <source>
        <dbReference type="ARBA" id="ARBA00004286"/>
    </source>
</evidence>
<dbReference type="InterPro" id="IPR038729">
    <property type="entry name" value="Rad50/SbcC_AAA"/>
</dbReference>
<dbReference type="NCBIfam" id="TIGR00606">
    <property type="entry name" value="rad50"/>
    <property type="match status" value="1"/>
</dbReference>
<evidence type="ECO:0000256" key="10">
    <source>
        <dbReference type="ARBA" id="ARBA00022833"/>
    </source>
</evidence>
<dbReference type="Gene3D" id="3.40.50.300">
    <property type="entry name" value="P-loop containing nucleotide triphosphate hydrolases"/>
    <property type="match status" value="2"/>
</dbReference>
<dbReference type="Proteomes" id="UP001175001">
    <property type="component" value="Unassembled WGS sequence"/>
</dbReference>
<dbReference type="EMBL" id="JAUJDW010000061">
    <property type="protein sequence ID" value="KAK0644949.1"/>
    <property type="molecule type" value="Genomic_DNA"/>
</dbReference>